<keyword evidence="4 6" id="KW-0496">Mitochondrion</keyword>
<dbReference type="CTD" id="57001"/>
<accession>A0A6J2YF19</accession>
<evidence type="ECO:0000256" key="1">
    <source>
        <dbReference type="ARBA" id="ARBA00004305"/>
    </source>
</evidence>
<evidence type="ECO:0000313" key="10">
    <source>
        <dbReference type="RefSeq" id="XP_030762535.1"/>
    </source>
</evidence>
<evidence type="ECO:0000256" key="4">
    <source>
        <dbReference type="ARBA" id="ARBA00023128"/>
    </source>
</evidence>
<keyword evidence="5 6" id="KW-0143">Chaperone</keyword>
<dbReference type="Pfam" id="PF13233">
    <property type="entry name" value="Complex1_LYR_2"/>
    <property type="match status" value="1"/>
</dbReference>
<dbReference type="CDD" id="cd20270">
    <property type="entry name" value="Complex1_LYR_SDHAF3_LYRM10"/>
    <property type="match status" value="1"/>
</dbReference>
<evidence type="ECO:0000313" key="9">
    <source>
        <dbReference type="RefSeq" id="XP_030762534.1"/>
    </source>
</evidence>
<dbReference type="Proteomes" id="UP000504635">
    <property type="component" value="Unplaced"/>
</dbReference>
<dbReference type="InterPro" id="IPR008381">
    <property type="entry name" value="SDHAF3/Sdh7"/>
</dbReference>
<gene>
    <name evidence="8 9 10 11" type="primary">LOC115887285</name>
</gene>
<dbReference type="RefSeq" id="XP_030762534.1">
    <property type="nucleotide sequence ID" value="XM_030906674.1"/>
</dbReference>
<dbReference type="GeneID" id="115887285"/>
<comment type="function">
    <text evidence="6">Plays an essential role in the assembly of succinate dehydrogenase (SDH), an enzyme complex (also referred to as respiratory complex II) that is a component of both the tricarboxylic acid (TCA) cycle and the mitochondrial electron transport chain, and which couples the oxidation of succinate to fumarate with the reduction of ubiquinone (coenzyme Q) to ubiquinol. Promotes maturation of the iron-sulfur protein subunit of the SDH catalytic dimer, protecting it from the deleterious effects of oxidants. May act together with SDHAF1.</text>
</comment>
<comment type="subunit">
    <text evidence="6">Interacts with the iron-sulfur protein subunit within the SDH catalytic dimer.</text>
</comment>
<evidence type="ECO:0000256" key="2">
    <source>
        <dbReference type="ARBA" id="ARBA00006020"/>
    </source>
</evidence>
<dbReference type="RefSeq" id="XP_030762533.1">
    <property type="nucleotide sequence ID" value="XM_030906673.1"/>
</dbReference>
<dbReference type="RefSeq" id="XP_030762536.1">
    <property type="nucleotide sequence ID" value="XM_030906676.1"/>
</dbReference>
<protein>
    <recommendedName>
        <fullName evidence="6">Succinate dehydrogenase assembly factor 3</fullName>
        <shortName evidence="6">SDH assembly factor 3</shortName>
        <shortName evidence="6">SDHAF3</shortName>
    </recommendedName>
</protein>
<dbReference type="GO" id="GO:0005758">
    <property type="term" value="C:mitochondrial intermembrane space"/>
    <property type="evidence" value="ECO:0007669"/>
    <property type="project" value="TreeGrafter"/>
</dbReference>
<dbReference type="GO" id="GO:0034553">
    <property type="term" value="P:mitochondrial respiratory chain complex II assembly"/>
    <property type="evidence" value="ECO:0007669"/>
    <property type="project" value="UniProtKB-UniRule"/>
</dbReference>
<keyword evidence="7" id="KW-1185">Reference proteome</keyword>
<sequence>MASYTNVQKVRILYKLILRLHRSLPDELQVIGTNYARDEFKRHKSCAPNEAAIFMNEWTDYAISLAKQLGIKNNKTIGSELSQDIINNFKDEQVVQLYELMQAAKAPREDDLGKQSSQ</sequence>
<evidence type="ECO:0000256" key="6">
    <source>
        <dbReference type="RuleBase" id="RU368039"/>
    </source>
</evidence>
<dbReference type="GO" id="GO:0005759">
    <property type="term" value="C:mitochondrial matrix"/>
    <property type="evidence" value="ECO:0007669"/>
    <property type="project" value="UniProtKB-SubCell"/>
</dbReference>
<dbReference type="GO" id="GO:0006105">
    <property type="term" value="P:succinate metabolic process"/>
    <property type="evidence" value="ECO:0007669"/>
    <property type="project" value="TreeGrafter"/>
</dbReference>
<dbReference type="PANTHER" id="PTHR13137">
    <property type="entry name" value="DC11 ACN9 HOMOLOG"/>
    <property type="match status" value="1"/>
</dbReference>
<evidence type="ECO:0000313" key="11">
    <source>
        <dbReference type="RefSeq" id="XP_030762536.1"/>
    </source>
</evidence>
<comment type="subcellular location">
    <subcellularLocation>
        <location evidence="1 6">Mitochondrion matrix</location>
    </subcellularLocation>
</comment>
<name>A0A6J2YF19_SITOR</name>
<reference evidence="8 9" key="1">
    <citation type="submission" date="2025-04" db="UniProtKB">
        <authorList>
            <consortium name="RefSeq"/>
        </authorList>
    </citation>
    <scope>IDENTIFICATION</scope>
    <source>
        <tissue evidence="8 9">Gonads</tissue>
    </source>
</reference>
<dbReference type="KEGG" id="soy:115887285"/>
<proteinExistence type="inferred from homology"/>
<evidence type="ECO:0000313" key="8">
    <source>
        <dbReference type="RefSeq" id="XP_030762533.1"/>
    </source>
</evidence>
<organism evidence="7 8">
    <name type="scientific">Sitophilus oryzae</name>
    <name type="common">Rice weevil</name>
    <name type="synonym">Curculio oryzae</name>
    <dbReference type="NCBI Taxonomy" id="7048"/>
    <lineage>
        <taxon>Eukaryota</taxon>
        <taxon>Metazoa</taxon>
        <taxon>Ecdysozoa</taxon>
        <taxon>Arthropoda</taxon>
        <taxon>Hexapoda</taxon>
        <taxon>Insecta</taxon>
        <taxon>Pterygota</taxon>
        <taxon>Neoptera</taxon>
        <taxon>Endopterygota</taxon>
        <taxon>Coleoptera</taxon>
        <taxon>Polyphaga</taxon>
        <taxon>Cucujiformia</taxon>
        <taxon>Curculionidae</taxon>
        <taxon>Dryophthorinae</taxon>
        <taxon>Sitophilus</taxon>
    </lineage>
</organism>
<comment type="similarity">
    <text evidence="2 6">Belongs to the complex I LYR family. SDHAF3 subfamily.</text>
</comment>
<evidence type="ECO:0000256" key="5">
    <source>
        <dbReference type="ARBA" id="ARBA00023186"/>
    </source>
</evidence>
<dbReference type="OrthoDB" id="278329at2759"/>
<dbReference type="PANTHER" id="PTHR13137:SF6">
    <property type="entry name" value="SUCCINATE DEHYDROGENASE ASSEMBLY FACTOR 3, MITOCHONDRIAL"/>
    <property type="match status" value="1"/>
</dbReference>
<evidence type="ECO:0000313" key="7">
    <source>
        <dbReference type="Proteomes" id="UP000504635"/>
    </source>
</evidence>
<dbReference type="RefSeq" id="XP_030762535.1">
    <property type="nucleotide sequence ID" value="XM_030906675.1"/>
</dbReference>
<keyword evidence="3" id="KW-0809">Transit peptide</keyword>
<evidence type="ECO:0000256" key="3">
    <source>
        <dbReference type="ARBA" id="ARBA00022946"/>
    </source>
</evidence>
<dbReference type="AlphaFoldDB" id="A0A6J2YF19"/>